<dbReference type="Pfam" id="PF13440">
    <property type="entry name" value="Polysacc_synt_3"/>
    <property type="match status" value="1"/>
</dbReference>
<feature type="transmembrane region" description="Helical" evidence="7">
    <location>
        <begin position="145"/>
        <end position="166"/>
    </location>
</feature>
<dbReference type="GO" id="GO:0005886">
    <property type="term" value="C:plasma membrane"/>
    <property type="evidence" value="ECO:0007669"/>
    <property type="project" value="UniProtKB-SubCell"/>
</dbReference>
<evidence type="ECO:0000313" key="9">
    <source>
        <dbReference type="Proteomes" id="UP000017148"/>
    </source>
</evidence>
<keyword evidence="3" id="KW-1003">Cell membrane</keyword>
<comment type="subcellular location">
    <subcellularLocation>
        <location evidence="1">Cell membrane</location>
        <topology evidence="1">Multi-pass membrane protein</topology>
    </subcellularLocation>
</comment>
<dbReference type="CDD" id="cd13127">
    <property type="entry name" value="MATE_tuaB_like"/>
    <property type="match status" value="1"/>
</dbReference>
<evidence type="ECO:0000256" key="7">
    <source>
        <dbReference type="SAM" id="Phobius"/>
    </source>
</evidence>
<evidence type="ECO:0000256" key="5">
    <source>
        <dbReference type="ARBA" id="ARBA00022989"/>
    </source>
</evidence>
<feature type="transmembrane region" description="Helical" evidence="7">
    <location>
        <begin position="365"/>
        <end position="385"/>
    </location>
</feature>
<dbReference type="Proteomes" id="UP000017148">
    <property type="component" value="Unassembled WGS sequence"/>
</dbReference>
<dbReference type="EMBL" id="ASJR01000031">
    <property type="protein sequence ID" value="ERP30807.1"/>
    <property type="molecule type" value="Genomic_DNA"/>
</dbReference>
<proteinExistence type="inferred from homology"/>
<feature type="transmembrane region" description="Helical" evidence="7">
    <location>
        <begin position="82"/>
        <end position="107"/>
    </location>
</feature>
<name>U7D6V1_9BACT</name>
<comment type="caution">
    <text evidence="8">The sequence shown here is derived from an EMBL/GenBank/DDBJ whole genome shotgun (WGS) entry which is preliminary data.</text>
</comment>
<feature type="transmembrane region" description="Helical" evidence="7">
    <location>
        <begin position="416"/>
        <end position="433"/>
    </location>
</feature>
<gene>
    <name evidence="8" type="ORF">CALK_2332</name>
</gene>
<evidence type="ECO:0000256" key="3">
    <source>
        <dbReference type="ARBA" id="ARBA00022475"/>
    </source>
</evidence>
<keyword evidence="4 7" id="KW-0812">Transmembrane</keyword>
<dbReference type="PANTHER" id="PTHR30250:SF10">
    <property type="entry name" value="LIPOPOLYSACCHARIDE BIOSYNTHESIS PROTEIN WZXC"/>
    <property type="match status" value="1"/>
</dbReference>
<feature type="transmembrane region" description="Helical" evidence="7">
    <location>
        <begin position="44"/>
        <end position="61"/>
    </location>
</feature>
<feature type="transmembrane region" description="Helical" evidence="7">
    <location>
        <begin position="320"/>
        <end position="339"/>
    </location>
</feature>
<reference evidence="8 9" key="1">
    <citation type="journal article" date="2013" name="Environ. Microbiol.">
        <title>Genome analysis of Chitinivibrio alkaliphilus gen. nov., sp. nov., a novel extremely haloalkaliphilic anaerobic chitinolytic bacterium from the candidate phylum Termite Group 3.</title>
        <authorList>
            <person name="Sorokin D.Y."/>
            <person name="Gumerov V.M."/>
            <person name="Rakitin A.L."/>
            <person name="Beletsky A.V."/>
            <person name="Damste J.S."/>
            <person name="Muyzer G."/>
            <person name="Mardanov A.V."/>
            <person name="Ravin N.V."/>
        </authorList>
    </citation>
    <scope>NUCLEOTIDE SEQUENCE [LARGE SCALE GENOMIC DNA]</scope>
    <source>
        <strain evidence="8 9">ACht1</strain>
    </source>
</reference>
<keyword evidence="5 7" id="KW-1133">Transmembrane helix</keyword>
<evidence type="ECO:0000313" key="8">
    <source>
        <dbReference type="EMBL" id="ERP30807.1"/>
    </source>
</evidence>
<dbReference type="eggNOG" id="COG2244">
    <property type="taxonomic scope" value="Bacteria"/>
</dbReference>
<evidence type="ECO:0000256" key="2">
    <source>
        <dbReference type="ARBA" id="ARBA00007430"/>
    </source>
</evidence>
<sequence>MKDTLRQRTITALIWSSAERFGQQGIRFFVTLILARLLTPEDYGLMGLILVFIHVTEAFINQGFGQAIIQKKDVSENDLTTAFTLSGAMAALLYAALFFGAPAIAAFYERPELIPLTKFVGLVVLLDALVIIQRVQFEKALDFKNISLAAVSASLMSSGVGLFLAFSGAGVWALAGMMVAQKTVLAGMLWIQSSWIPRGRVSRESFIDLFSFGWKLQVSGMLHASFKNLHALIIGRFFAVDIVGYYTKAKSLKDLPMKNLSRIVGKVTFPAFSAINDDLPRVKRGYTQSMQLLTLVCFPLMCILLATAENLIPFLLGEQWYTSIPFFQLLCLVGMLYPLHASNVNILKVVGRTDLFLKLEIAKKILNLTAILISIRWGVYALVIGQVVTSYIALFLNAGIAGPLIKYPMHEQIRDVFPYFLCATAAALTAYGVDAFVPLSSYGLSLLLQLCSGGAVYISLVQLWNLPAWETARNIGKERRKKSTP</sequence>
<accession>U7D6V1</accession>
<evidence type="ECO:0000256" key="6">
    <source>
        <dbReference type="ARBA" id="ARBA00023136"/>
    </source>
</evidence>
<organism evidence="8 9">
    <name type="scientific">Chitinivibrio alkaliphilus ACht1</name>
    <dbReference type="NCBI Taxonomy" id="1313304"/>
    <lineage>
        <taxon>Bacteria</taxon>
        <taxon>Pseudomonadati</taxon>
        <taxon>Fibrobacterota</taxon>
        <taxon>Chitinivibrionia</taxon>
        <taxon>Chitinivibrionales</taxon>
        <taxon>Chitinivibrionaceae</taxon>
        <taxon>Chitinivibrio</taxon>
    </lineage>
</organism>
<dbReference type="STRING" id="1313304.CALK_2332"/>
<keyword evidence="9" id="KW-1185">Reference proteome</keyword>
<feature type="transmembrane region" description="Helical" evidence="7">
    <location>
        <begin position="439"/>
        <end position="464"/>
    </location>
</feature>
<protein>
    <submittedName>
        <fullName evidence="8">MATE like superfamily protein</fullName>
    </submittedName>
</protein>
<keyword evidence="6 7" id="KW-0472">Membrane</keyword>
<dbReference type="RefSeq" id="WP_022637689.1">
    <property type="nucleotide sequence ID" value="NZ_ASJR01000031.1"/>
</dbReference>
<feature type="transmembrane region" description="Helical" evidence="7">
    <location>
        <begin position="113"/>
        <end position="133"/>
    </location>
</feature>
<dbReference type="AlphaFoldDB" id="U7D6V1"/>
<dbReference type="OrthoDB" id="9770347at2"/>
<feature type="transmembrane region" description="Helical" evidence="7">
    <location>
        <begin position="391"/>
        <end position="409"/>
    </location>
</feature>
<evidence type="ECO:0000256" key="4">
    <source>
        <dbReference type="ARBA" id="ARBA00022692"/>
    </source>
</evidence>
<evidence type="ECO:0000256" key="1">
    <source>
        <dbReference type="ARBA" id="ARBA00004651"/>
    </source>
</evidence>
<dbReference type="InterPro" id="IPR050833">
    <property type="entry name" value="Poly_Biosynth_Transport"/>
</dbReference>
<feature type="transmembrane region" description="Helical" evidence="7">
    <location>
        <begin position="290"/>
        <end position="308"/>
    </location>
</feature>
<dbReference type="PANTHER" id="PTHR30250">
    <property type="entry name" value="PST FAMILY PREDICTED COLANIC ACID TRANSPORTER"/>
    <property type="match status" value="1"/>
</dbReference>
<comment type="similarity">
    <text evidence="2">Belongs to the polysaccharide synthase family.</text>
</comment>